<evidence type="ECO:0000313" key="3">
    <source>
        <dbReference type="Proteomes" id="UP000789572"/>
    </source>
</evidence>
<feature type="region of interest" description="Disordered" evidence="1">
    <location>
        <begin position="108"/>
        <end position="135"/>
    </location>
</feature>
<evidence type="ECO:0000256" key="1">
    <source>
        <dbReference type="SAM" id="MobiDB-lite"/>
    </source>
</evidence>
<dbReference type="EMBL" id="CAJVPJ010000037">
    <property type="protein sequence ID" value="CAG8463089.1"/>
    <property type="molecule type" value="Genomic_DNA"/>
</dbReference>
<feature type="region of interest" description="Disordered" evidence="1">
    <location>
        <begin position="1"/>
        <end position="36"/>
    </location>
</feature>
<dbReference type="OrthoDB" id="10342183at2759"/>
<reference evidence="2" key="1">
    <citation type="submission" date="2021-06" db="EMBL/GenBank/DDBJ databases">
        <authorList>
            <person name="Kallberg Y."/>
            <person name="Tangrot J."/>
            <person name="Rosling A."/>
        </authorList>
    </citation>
    <scope>NUCLEOTIDE SEQUENCE</scope>
    <source>
        <strain evidence="2">IA702</strain>
    </source>
</reference>
<keyword evidence="3" id="KW-1185">Reference proteome</keyword>
<comment type="caution">
    <text evidence="2">The sequence shown here is derived from an EMBL/GenBank/DDBJ whole genome shotgun (WGS) entry which is preliminary data.</text>
</comment>
<name>A0A9N8VUR2_9GLOM</name>
<dbReference type="AlphaFoldDB" id="A0A9N8VUR2"/>
<feature type="compositionally biased region" description="Polar residues" evidence="1">
    <location>
        <begin position="1"/>
        <end position="12"/>
    </location>
</feature>
<sequence length="135" mass="14752">MDSNSGSASTTPDLDLNALVLSSPPRNPNDSLYSSPDQYFLEDEEVYLEDYDQTIDNHCFAEIGATVMSDGEKMSSYGPLAAFPKLSSIEQKPSDVANNLCLPVVRKRKVDETSGDSNEKTVGLGRKTSVKKNKQ</sequence>
<organism evidence="2 3">
    <name type="scientific">Paraglomus occultum</name>
    <dbReference type="NCBI Taxonomy" id="144539"/>
    <lineage>
        <taxon>Eukaryota</taxon>
        <taxon>Fungi</taxon>
        <taxon>Fungi incertae sedis</taxon>
        <taxon>Mucoromycota</taxon>
        <taxon>Glomeromycotina</taxon>
        <taxon>Glomeromycetes</taxon>
        <taxon>Paraglomerales</taxon>
        <taxon>Paraglomeraceae</taxon>
        <taxon>Paraglomus</taxon>
    </lineage>
</organism>
<accession>A0A9N8VUR2</accession>
<evidence type="ECO:0000313" key="2">
    <source>
        <dbReference type="EMBL" id="CAG8463089.1"/>
    </source>
</evidence>
<gene>
    <name evidence="2" type="ORF">POCULU_LOCUS662</name>
</gene>
<dbReference type="Proteomes" id="UP000789572">
    <property type="component" value="Unassembled WGS sequence"/>
</dbReference>
<proteinExistence type="predicted"/>
<protein>
    <submittedName>
        <fullName evidence="2">6404_t:CDS:1</fullName>
    </submittedName>
</protein>